<name>I3SLG8_LOTJA</name>
<dbReference type="PANTHER" id="PTHR35116:SF2">
    <property type="entry name" value="ATP-DEPENDENT HELICASE FAMILY PROTEIN-RELATED"/>
    <property type="match status" value="1"/>
</dbReference>
<dbReference type="InterPro" id="IPR039322">
    <property type="entry name" value="MOM1"/>
</dbReference>
<dbReference type="PANTHER" id="PTHR35116">
    <property type="entry name" value="HELICASE PROTEIN MOM1"/>
    <property type="match status" value="1"/>
</dbReference>
<dbReference type="GO" id="GO:0031507">
    <property type="term" value="P:heterochromatin formation"/>
    <property type="evidence" value="ECO:0007669"/>
    <property type="project" value="InterPro"/>
</dbReference>
<dbReference type="EMBL" id="BT141316">
    <property type="protein sequence ID" value="AFK41110.1"/>
    <property type="molecule type" value="mRNA"/>
</dbReference>
<evidence type="ECO:0000256" key="1">
    <source>
        <dbReference type="SAM" id="MobiDB-lite"/>
    </source>
</evidence>
<protein>
    <submittedName>
        <fullName evidence="2">Uncharacterized protein</fullName>
    </submittedName>
</protein>
<feature type="compositionally biased region" description="Low complexity" evidence="1">
    <location>
        <begin position="103"/>
        <end position="118"/>
    </location>
</feature>
<dbReference type="AlphaFoldDB" id="I3SLG8"/>
<feature type="compositionally biased region" description="Basic and acidic residues" evidence="1">
    <location>
        <begin position="79"/>
        <end position="88"/>
    </location>
</feature>
<feature type="compositionally biased region" description="Basic and acidic residues" evidence="1">
    <location>
        <begin position="10"/>
        <end position="29"/>
    </location>
</feature>
<proteinExistence type="evidence at transcript level"/>
<feature type="compositionally biased region" description="Basic and acidic residues" evidence="1">
    <location>
        <begin position="130"/>
        <end position="143"/>
    </location>
</feature>
<feature type="region of interest" description="Disordered" evidence="1">
    <location>
        <begin position="203"/>
        <end position="239"/>
    </location>
</feature>
<evidence type="ECO:0000313" key="2">
    <source>
        <dbReference type="EMBL" id="AFK41110.1"/>
    </source>
</evidence>
<reference evidence="2" key="1">
    <citation type="submission" date="2012-05" db="EMBL/GenBank/DDBJ databases">
        <authorList>
            <person name="Krishnakumar V."/>
            <person name="Cheung F."/>
            <person name="Xiao Y."/>
            <person name="Chan A."/>
            <person name="Moskal W.A."/>
            <person name="Town C.D."/>
        </authorList>
    </citation>
    <scope>NUCLEOTIDE SEQUENCE</scope>
</reference>
<feature type="compositionally biased region" description="Polar residues" evidence="1">
    <location>
        <begin position="32"/>
        <end position="42"/>
    </location>
</feature>
<feature type="compositionally biased region" description="Polar residues" evidence="1">
    <location>
        <begin position="223"/>
        <end position="233"/>
    </location>
</feature>
<sequence length="256" mass="28052">MGNGTRSSQRAKDGENYNERMKQDSEKGKISPSPTESDTTGVRRSARETPSKKIIPSSSSARKSERLEKGTPPSPAVSKKSERVEKKNMPSPLRRSGRARGQSSTPSDSKSSGSLNSKQKQKSVKQVTLEAKEVNQSEEHDPETLQVKVKRMDARMYRSLFKKPKEGEETLQMSMSNSILDGELVRNGHDGGEMSILSKRKGMAVDMDSDPSASLSKDDNCNFIPNASPSMSDGNVIGTDGPYSKRVRLMVGREGI</sequence>
<accession>I3SLG8</accession>
<feature type="region of interest" description="Disordered" evidence="1">
    <location>
        <begin position="1"/>
        <end position="147"/>
    </location>
</feature>
<organism evidence="2">
    <name type="scientific">Lotus japonicus</name>
    <name type="common">Lotus corniculatus var. japonicus</name>
    <dbReference type="NCBI Taxonomy" id="34305"/>
    <lineage>
        <taxon>Eukaryota</taxon>
        <taxon>Viridiplantae</taxon>
        <taxon>Streptophyta</taxon>
        <taxon>Embryophyta</taxon>
        <taxon>Tracheophyta</taxon>
        <taxon>Spermatophyta</taxon>
        <taxon>Magnoliopsida</taxon>
        <taxon>eudicotyledons</taxon>
        <taxon>Gunneridae</taxon>
        <taxon>Pentapetalae</taxon>
        <taxon>rosids</taxon>
        <taxon>fabids</taxon>
        <taxon>Fabales</taxon>
        <taxon>Fabaceae</taxon>
        <taxon>Papilionoideae</taxon>
        <taxon>50 kb inversion clade</taxon>
        <taxon>NPAAA clade</taxon>
        <taxon>Hologalegina</taxon>
        <taxon>robinioid clade</taxon>
        <taxon>Loteae</taxon>
        <taxon>Lotus</taxon>
    </lineage>
</organism>